<name>A0A183A2B2_9TREM</name>
<dbReference type="AlphaFoldDB" id="A0A183A2B2"/>
<dbReference type="WBParaSite" id="ECPE_0000109701-mRNA-1">
    <property type="protein sequence ID" value="ECPE_0000109701-mRNA-1"/>
    <property type="gene ID" value="ECPE_0000109701"/>
</dbReference>
<evidence type="ECO:0000313" key="4">
    <source>
        <dbReference type="WBParaSite" id="ECPE_0000109701-mRNA-1"/>
    </source>
</evidence>
<evidence type="ECO:0000256" key="1">
    <source>
        <dbReference type="SAM" id="Phobius"/>
    </source>
</evidence>
<keyword evidence="3" id="KW-1185">Reference proteome</keyword>
<evidence type="ECO:0000313" key="2">
    <source>
        <dbReference type="EMBL" id="VDP33215.1"/>
    </source>
</evidence>
<accession>A0A183A2B2</accession>
<feature type="transmembrane region" description="Helical" evidence="1">
    <location>
        <begin position="33"/>
        <end position="52"/>
    </location>
</feature>
<protein>
    <submittedName>
        <fullName evidence="4">Secreted protein</fullName>
    </submittedName>
</protein>
<keyword evidence="1" id="KW-1133">Transmembrane helix</keyword>
<keyword evidence="1" id="KW-0812">Transmembrane</keyword>
<keyword evidence="1" id="KW-0472">Membrane</keyword>
<proteinExistence type="predicted"/>
<reference evidence="4" key="1">
    <citation type="submission" date="2016-06" db="UniProtKB">
        <authorList>
            <consortium name="WormBaseParasite"/>
        </authorList>
    </citation>
    <scope>IDENTIFICATION</scope>
</reference>
<dbReference type="EMBL" id="UZAN01005306">
    <property type="protein sequence ID" value="VDP33215.1"/>
    <property type="molecule type" value="Genomic_DNA"/>
</dbReference>
<gene>
    <name evidence="2" type="ORF">ECPE_LOCUS1097</name>
</gene>
<organism evidence="4">
    <name type="scientific">Echinostoma caproni</name>
    <dbReference type="NCBI Taxonomy" id="27848"/>
    <lineage>
        <taxon>Eukaryota</taxon>
        <taxon>Metazoa</taxon>
        <taxon>Spiralia</taxon>
        <taxon>Lophotrochozoa</taxon>
        <taxon>Platyhelminthes</taxon>
        <taxon>Trematoda</taxon>
        <taxon>Digenea</taxon>
        <taxon>Plagiorchiida</taxon>
        <taxon>Echinostomata</taxon>
        <taxon>Echinostomatoidea</taxon>
        <taxon>Echinostomatidae</taxon>
        <taxon>Echinostoma</taxon>
    </lineage>
</organism>
<dbReference type="Proteomes" id="UP000272942">
    <property type="component" value="Unassembled WGS sequence"/>
</dbReference>
<sequence>MMDFAMVIQHLLKPTIRFPTARKLSSPKPVPMASIRLSAVVFWPGTISFFAARLVDTWKRHGVYGA</sequence>
<evidence type="ECO:0000313" key="3">
    <source>
        <dbReference type="Proteomes" id="UP000272942"/>
    </source>
</evidence>
<reference evidence="2 3" key="2">
    <citation type="submission" date="2018-11" db="EMBL/GenBank/DDBJ databases">
        <authorList>
            <consortium name="Pathogen Informatics"/>
        </authorList>
    </citation>
    <scope>NUCLEOTIDE SEQUENCE [LARGE SCALE GENOMIC DNA]</scope>
    <source>
        <strain evidence="2 3">Egypt</strain>
    </source>
</reference>